<name>K0S0U9_THAOC</name>
<feature type="non-terminal residue" evidence="2">
    <location>
        <position position="1"/>
    </location>
</feature>
<sequence>RRQFGPGVDRRRPKTDGASRGALAKEDTRRRQDLTHRDRPSPQQPPSRPASRSVGRSSLAALADASRAVSLVSGTPDRTRTCRLLASSPSRLLASPPPSSPPSTHHAGSRPPLLRLPVDYELRISVIVVGGHSPSDPMKTPSSNQRFFQSISFGDCAGWTKTVQPKQKDPTISKTRGAAYVPPTRDCSLWLSHA</sequence>
<organism evidence="2 3">
    <name type="scientific">Thalassiosira oceanica</name>
    <name type="common">Marine diatom</name>
    <dbReference type="NCBI Taxonomy" id="159749"/>
    <lineage>
        <taxon>Eukaryota</taxon>
        <taxon>Sar</taxon>
        <taxon>Stramenopiles</taxon>
        <taxon>Ochrophyta</taxon>
        <taxon>Bacillariophyta</taxon>
        <taxon>Coscinodiscophyceae</taxon>
        <taxon>Thalassiosirophycidae</taxon>
        <taxon>Thalassiosirales</taxon>
        <taxon>Thalassiosiraceae</taxon>
        <taxon>Thalassiosira</taxon>
    </lineage>
</organism>
<reference evidence="2 3" key="1">
    <citation type="journal article" date="2012" name="Genome Biol.">
        <title>Genome and low-iron response of an oceanic diatom adapted to chronic iron limitation.</title>
        <authorList>
            <person name="Lommer M."/>
            <person name="Specht M."/>
            <person name="Roy A.S."/>
            <person name="Kraemer L."/>
            <person name="Andreson R."/>
            <person name="Gutowska M.A."/>
            <person name="Wolf J."/>
            <person name="Bergner S.V."/>
            <person name="Schilhabel M.B."/>
            <person name="Klostermeier U.C."/>
            <person name="Beiko R.G."/>
            <person name="Rosenstiel P."/>
            <person name="Hippler M."/>
            <person name="Laroche J."/>
        </authorList>
    </citation>
    <scope>NUCLEOTIDE SEQUENCE [LARGE SCALE GENOMIC DNA]</scope>
    <source>
        <strain evidence="2 3">CCMP1005</strain>
    </source>
</reference>
<keyword evidence="3" id="KW-1185">Reference proteome</keyword>
<protein>
    <submittedName>
        <fullName evidence="2">Uncharacterized protein</fullName>
    </submittedName>
</protein>
<dbReference type="Proteomes" id="UP000266841">
    <property type="component" value="Unassembled WGS sequence"/>
</dbReference>
<feature type="region of interest" description="Disordered" evidence="1">
    <location>
        <begin position="87"/>
        <end position="112"/>
    </location>
</feature>
<comment type="caution">
    <text evidence="2">The sequence shown here is derived from an EMBL/GenBank/DDBJ whole genome shotgun (WGS) entry which is preliminary data.</text>
</comment>
<dbReference type="EMBL" id="AGNL01022551">
    <property type="protein sequence ID" value="EJK59663.1"/>
    <property type="molecule type" value="Genomic_DNA"/>
</dbReference>
<dbReference type="AlphaFoldDB" id="K0S0U9"/>
<gene>
    <name evidence="2" type="ORF">THAOC_20079</name>
</gene>
<evidence type="ECO:0000256" key="1">
    <source>
        <dbReference type="SAM" id="MobiDB-lite"/>
    </source>
</evidence>
<accession>K0S0U9</accession>
<feature type="compositionally biased region" description="Low complexity" evidence="1">
    <location>
        <begin position="49"/>
        <end position="58"/>
    </location>
</feature>
<feature type="region of interest" description="Disordered" evidence="1">
    <location>
        <begin position="1"/>
        <end position="58"/>
    </location>
</feature>
<evidence type="ECO:0000313" key="3">
    <source>
        <dbReference type="Proteomes" id="UP000266841"/>
    </source>
</evidence>
<feature type="compositionally biased region" description="Basic and acidic residues" evidence="1">
    <location>
        <begin position="8"/>
        <end position="40"/>
    </location>
</feature>
<evidence type="ECO:0000313" key="2">
    <source>
        <dbReference type="EMBL" id="EJK59663.1"/>
    </source>
</evidence>
<proteinExistence type="predicted"/>